<evidence type="ECO:0000259" key="12">
    <source>
        <dbReference type="PROSITE" id="PS50158"/>
    </source>
</evidence>
<keyword evidence="14" id="KW-1185">Reference proteome</keyword>
<feature type="region of interest" description="Disordered" evidence="11">
    <location>
        <begin position="512"/>
        <end position="538"/>
    </location>
</feature>
<feature type="compositionally biased region" description="Pro residues" evidence="11">
    <location>
        <begin position="704"/>
        <end position="727"/>
    </location>
</feature>
<dbReference type="PANTHER" id="PTHR11208:SF45">
    <property type="entry name" value="SPLICING FACTOR 1"/>
    <property type="match status" value="1"/>
</dbReference>
<dbReference type="GO" id="GO:0003729">
    <property type="term" value="F:mRNA binding"/>
    <property type="evidence" value="ECO:0007669"/>
    <property type="project" value="TreeGrafter"/>
</dbReference>
<evidence type="ECO:0000256" key="3">
    <source>
        <dbReference type="ARBA" id="ARBA00022664"/>
    </source>
</evidence>
<feature type="region of interest" description="Disordered" evidence="11">
    <location>
        <begin position="1"/>
        <end position="122"/>
    </location>
</feature>
<feature type="compositionally biased region" description="Polar residues" evidence="11">
    <location>
        <begin position="745"/>
        <end position="757"/>
    </location>
</feature>
<dbReference type="GO" id="GO:0006397">
    <property type="term" value="P:mRNA processing"/>
    <property type="evidence" value="ECO:0007669"/>
    <property type="project" value="UniProtKB-KW"/>
</dbReference>
<proteinExistence type="inferred from homology"/>
<dbReference type="Proteomes" id="UP000553632">
    <property type="component" value="Unassembled WGS sequence"/>
</dbReference>
<organism evidence="13 14">
    <name type="scientific">Perkinsus olseni</name>
    <name type="common">Perkinsus atlanticus</name>
    <dbReference type="NCBI Taxonomy" id="32597"/>
    <lineage>
        <taxon>Eukaryota</taxon>
        <taxon>Sar</taxon>
        <taxon>Alveolata</taxon>
        <taxon>Perkinsozoa</taxon>
        <taxon>Perkinsea</taxon>
        <taxon>Perkinsida</taxon>
        <taxon>Perkinsidae</taxon>
        <taxon>Perkinsus</taxon>
    </lineage>
</organism>
<accession>A0A7J6T085</accession>
<dbReference type="InterPro" id="IPR032570">
    <property type="entry name" value="SF1-HH"/>
</dbReference>
<dbReference type="InterPro" id="IPR001878">
    <property type="entry name" value="Znf_CCHC"/>
</dbReference>
<keyword evidence="8" id="KW-0508">mRNA splicing</keyword>
<dbReference type="Gene3D" id="6.10.140.1790">
    <property type="match status" value="1"/>
</dbReference>
<feature type="region of interest" description="Disordered" evidence="11">
    <location>
        <begin position="189"/>
        <end position="303"/>
    </location>
</feature>
<comment type="caution">
    <text evidence="13">The sequence shown here is derived from an EMBL/GenBank/DDBJ whole genome shotgun (WGS) entry which is preliminary data.</text>
</comment>
<dbReference type="Pfam" id="PF16275">
    <property type="entry name" value="SF1-HH"/>
    <property type="match status" value="1"/>
</dbReference>
<dbReference type="InterPro" id="IPR055256">
    <property type="entry name" value="KH_1_KHDC4/BBP-like"/>
</dbReference>
<keyword evidence="5 10" id="KW-0863">Zinc-finger</keyword>
<evidence type="ECO:0000256" key="1">
    <source>
        <dbReference type="ARBA" id="ARBA00004123"/>
    </source>
</evidence>
<comment type="subcellular location">
    <subcellularLocation>
        <location evidence="1">Nucleus</location>
    </subcellularLocation>
</comment>
<dbReference type="GO" id="GO:0005634">
    <property type="term" value="C:nucleus"/>
    <property type="evidence" value="ECO:0007669"/>
    <property type="project" value="UniProtKB-SubCell"/>
</dbReference>
<evidence type="ECO:0000256" key="9">
    <source>
        <dbReference type="ARBA" id="ARBA00023242"/>
    </source>
</evidence>
<feature type="region of interest" description="Disordered" evidence="11">
    <location>
        <begin position="671"/>
        <end position="802"/>
    </location>
</feature>
<evidence type="ECO:0000256" key="7">
    <source>
        <dbReference type="ARBA" id="ARBA00022884"/>
    </source>
</evidence>
<feature type="domain" description="CCHC-type" evidence="12">
    <location>
        <begin position="629"/>
        <end position="645"/>
    </location>
</feature>
<dbReference type="AlphaFoldDB" id="A0A7J6T085"/>
<feature type="compositionally biased region" description="Polar residues" evidence="11">
    <location>
        <begin position="518"/>
        <end position="537"/>
    </location>
</feature>
<keyword evidence="9" id="KW-0539">Nucleus</keyword>
<feature type="compositionally biased region" description="Pro residues" evidence="11">
    <location>
        <begin position="192"/>
        <end position="206"/>
    </location>
</feature>
<dbReference type="PROSITE" id="PS50158">
    <property type="entry name" value="ZF_CCHC"/>
    <property type="match status" value="1"/>
</dbReference>
<keyword evidence="6" id="KW-0862">Zinc</keyword>
<evidence type="ECO:0000256" key="8">
    <source>
        <dbReference type="ARBA" id="ARBA00023187"/>
    </source>
</evidence>
<evidence type="ECO:0000313" key="14">
    <source>
        <dbReference type="Proteomes" id="UP000553632"/>
    </source>
</evidence>
<dbReference type="Pfam" id="PF22675">
    <property type="entry name" value="KH-I_KHDC4-BBP"/>
    <property type="match status" value="1"/>
</dbReference>
<feature type="compositionally biased region" description="Low complexity" evidence="11">
    <location>
        <begin position="728"/>
        <end position="744"/>
    </location>
</feature>
<evidence type="ECO:0000256" key="10">
    <source>
        <dbReference type="PROSITE-ProRule" id="PRU00047"/>
    </source>
</evidence>
<keyword evidence="7" id="KW-0694">RNA-binding</keyword>
<dbReference type="PANTHER" id="PTHR11208">
    <property type="entry name" value="RNA-BINDING PROTEIN RELATED"/>
    <property type="match status" value="1"/>
</dbReference>
<dbReference type="GO" id="GO:0008380">
    <property type="term" value="P:RNA splicing"/>
    <property type="evidence" value="ECO:0007669"/>
    <property type="project" value="UniProtKB-KW"/>
</dbReference>
<feature type="compositionally biased region" description="Basic and acidic residues" evidence="11">
    <location>
        <begin position="48"/>
        <end position="60"/>
    </location>
</feature>
<evidence type="ECO:0000256" key="5">
    <source>
        <dbReference type="ARBA" id="ARBA00022771"/>
    </source>
</evidence>
<feature type="compositionally biased region" description="Low complexity" evidence="11">
    <location>
        <begin position="1"/>
        <end position="20"/>
    </location>
</feature>
<evidence type="ECO:0000256" key="2">
    <source>
        <dbReference type="ARBA" id="ARBA00010382"/>
    </source>
</evidence>
<feature type="compositionally biased region" description="Polar residues" evidence="11">
    <location>
        <begin position="214"/>
        <end position="225"/>
    </location>
</feature>
<dbReference type="EMBL" id="JABANO010014906">
    <property type="protein sequence ID" value="KAF4737800.1"/>
    <property type="molecule type" value="Genomic_DNA"/>
</dbReference>
<dbReference type="InterPro" id="IPR045071">
    <property type="entry name" value="BBP-like"/>
</dbReference>
<dbReference type="SUPFAM" id="SSF54791">
    <property type="entry name" value="Eukaryotic type KH-domain (KH-domain type I)"/>
    <property type="match status" value="1"/>
</dbReference>
<dbReference type="GO" id="GO:0008270">
    <property type="term" value="F:zinc ion binding"/>
    <property type="evidence" value="ECO:0007669"/>
    <property type="project" value="UniProtKB-KW"/>
</dbReference>
<protein>
    <submittedName>
        <fullName evidence="13">Splicing factor 1</fullName>
    </submittedName>
</protein>
<evidence type="ECO:0000256" key="6">
    <source>
        <dbReference type="ARBA" id="ARBA00022833"/>
    </source>
</evidence>
<keyword evidence="3" id="KW-0507">mRNA processing</keyword>
<comment type="similarity">
    <text evidence="2">Belongs to the BBP/SF1 family.</text>
</comment>
<keyword evidence="4" id="KW-0479">Metal-binding</keyword>
<evidence type="ECO:0000313" key="13">
    <source>
        <dbReference type="EMBL" id="KAF4737800.1"/>
    </source>
</evidence>
<dbReference type="InterPro" id="IPR036612">
    <property type="entry name" value="KH_dom_type_1_sf"/>
</dbReference>
<dbReference type="InterPro" id="IPR047086">
    <property type="entry name" value="SF1-HH_sf"/>
</dbReference>
<dbReference type="SMART" id="SM00322">
    <property type="entry name" value="KH"/>
    <property type="match status" value="1"/>
</dbReference>
<dbReference type="InterPro" id="IPR004087">
    <property type="entry name" value="KH_dom"/>
</dbReference>
<evidence type="ECO:0000256" key="4">
    <source>
        <dbReference type="ARBA" id="ARBA00022723"/>
    </source>
</evidence>
<evidence type="ECO:0000256" key="11">
    <source>
        <dbReference type="SAM" id="MobiDB-lite"/>
    </source>
</evidence>
<name>A0A7J6T085_PEROL</name>
<sequence length="862" mass="94280">MASSVAEGPPSSSSAVGSVSKKIASPPPLDDDDDDDEFSRLLNAHKKARDDGGGASRIDKTPPVTAESGSQKPSVKRQKVVDYGDLDGAGARRYTSANPRRRGGRVPPATPGEHTTMGLVPPRPLRFPFPPYCGPLAKLVSSGPPPPLPTDEKSLMVKEFMDRVQFLTAENERLIWIVSDQQRILREGGQAIPPPFGAPPPLPQPPTANREMKNPSTDEGNNLNEESSKTPVLPPWRSKKAATPTGPAPPITEEGVPMPGTPPEESTGQPTDDEKGDGVGNSSVTGASEAIVPLDEGGADQRRRGLDFWEPSGWSGGQLVVVDDDTRGRGQVAVYGTVGPAAGGRGRAAHKRRRLHLGPKEEIPYRPRPLVDLPVGFTISEVDQLMREIRLEDLRSKVANKELELADEDVRAPSPPPVYNSLGQKINTRELRVKHQMHDELNRLCHYMIKTVPNYVPPPEYRPPKYVQKVLVPVKRYPTENFMGILIGPRGCNHRLLKEILDCDITLRGRGTGKHSDFVSQQQSASSGGDRSSTMASWQAEEDASLPLHVHISGDDEDRVQEAVEFIKKCLTPGSREYEALQSRGRDTLAVINGTVGIGSNYHQRQLRVLEADGLDEIERWRAVARHVRCEICGDRGHPTVDCPQRRMPSHDELMEDWRLDKEYHDLMASVSPEASPSSDGQPPLKRQHTESLSQQEEEILSPPELPPMPLPPPMEATPKVPAPLPPMQQQQQPSSSSSPSESPANSRSNEETSTGRPATPHVPRPLAARPRRQRRPLAPHPLRTIPMDTTPPPAGPYHAEGPYPFDNMGYATRPPPHGYAGRGVFPPAPVPPVRPLPPFRRPYGGPPPPGYGGYYGAEGYY</sequence>
<gene>
    <name evidence="13" type="primary">SF1_2</name>
    <name evidence="13" type="ORF">FOZ63_029947</name>
</gene>
<dbReference type="Gene3D" id="3.30.1370.10">
    <property type="entry name" value="K Homology domain, type 1"/>
    <property type="match status" value="1"/>
</dbReference>
<dbReference type="GO" id="GO:0048024">
    <property type="term" value="P:regulation of mRNA splicing, via spliceosome"/>
    <property type="evidence" value="ECO:0007669"/>
    <property type="project" value="TreeGrafter"/>
</dbReference>
<reference evidence="13 14" key="1">
    <citation type="submission" date="2020-04" db="EMBL/GenBank/DDBJ databases">
        <title>Perkinsus olseni comparative genomics.</title>
        <authorList>
            <person name="Bogema D.R."/>
        </authorList>
    </citation>
    <scope>NUCLEOTIDE SEQUENCE [LARGE SCALE GENOMIC DNA]</scope>
    <source>
        <strain evidence="13 14">ATCC PRA-207</strain>
    </source>
</reference>